<protein>
    <recommendedName>
        <fullName evidence="3">DUF5050 domain-containing protein</fullName>
    </recommendedName>
</protein>
<dbReference type="Proteomes" id="UP001162131">
    <property type="component" value="Unassembled WGS sequence"/>
</dbReference>
<gene>
    <name evidence="1" type="ORF">BSTOLATCC_MIC8729</name>
</gene>
<name>A0AAU9IYP6_9CILI</name>
<evidence type="ECO:0000313" key="2">
    <source>
        <dbReference type="Proteomes" id="UP001162131"/>
    </source>
</evidence>
<sequence>MSWRYKISEGRWYKLASNYDAWSAGQVGPLFKNYVFLWSLVTNKVYIYDIDIDSFSNLPIPSITRCKLFIIGSENIYAISNEEYLYENNGDLSDWKILGKLCARGCSYEMKSSPIYYEEKVYYANWSGIFRFNLKKKKLKNVMYFNRLAEE</sequence>
<proteinExistence type="predicted"/>
<dbReference type="AlphaFoldDB" id="A0AAU9IYP6"/>
<evidence type="ECO:0008006" key="3">
    <source>
        <dbReference type="Google" id="ProtNLM"/>
    </source>
</evidence>
<keyword evidence="2" id="KW-1185">Reference proteome</keyword>
<organism evidence="1 2">
    <name type="scientific">Blepharisma stoltei</name>
    <dbReference type="NCBI Taxonomy" id="1481888"/>
    <lineage>
        <taxon>Eukaryota</taxon>
        <taxon>Sar</taxon>
        <taxon>Alveolata</taxon>
        <taxon>Ciliophora</taxon>
        <taxon>Postciliodesmatophora</taxon>
        <taxon>Heterotrichea</taxon>
        <taxon>Heterotrichida</taxon>
        <taxon>Blepharismidae</taxon>
        <taxon>Blepharisma</taxon>
    </lineage>
</organism>
<reference evidence="1" key="1">
    <citation type="submission" date="2021-09" db="EMBL/GenBank/DDBJ databases">
        <authorList>
            <consortium name="AG Swart"/>
            <person name="Singh M."/>
            <person name="Singh A."/>
            <person name="Seah K."/>
            <person name="Emmerich C."/>
        </authorList>
    </citation>
    <scope>NUCLEOTIDE SEQUENCE</scope>
    <source>
        <strain evidence="1">ATCC30299</strain>
    </source>
</reference>
<accession>A0AAU9IYP6</accession>
<dbReference type="EMBL" id="CAJZBQ010000010">
    <property type="protein sequence ID" value="CAG9313464.1"/>
    <property type="molecule type" value="Genomic_DNA"/>
</dbReference>
<comment type="caution">
    <text evidence="1">The sequence shown here is derived from an EMBL/GenBank/DDBJ whole genome shotgun (WGS) entry which is preliminary data.</text>
</comment>
<evidence type="ECO:0000313" key="1">
    <source>
        <dbReference type="EMBL" id="CAG9313464.1"/>
    </source>
</evidence>